<evidence type="ECO:0000259" key="1">
    <source>
        <dbReference type="PROSITE" id="PS50995"/>
    </source>
</evidence>
<dbReference type="SMART" id="SM00347">
    <property type="entry name" value="HTH_MARR"/>
    <property type="match status" value="1"/>
</dbReference>
<accession>A0A5A5T582</accession>
<dbReference type="InterPro" id="IPR039422">
    <property type="entry name" value="MarR/SlyA-like"/>
</dbReference>
<dbReference type="PANTHER" id="PTHR33164">
    <property type="entry name" value="TRANSCRIPTIONAL REGULATOR, MARR FAMILY"/>
    <property type="match status" value="1"/>
</dbReference>
<feature type="domain" description="HTH marR-type" evidence="1">
    <location>
        <begin position="7"/>
        <end position="157"/>
    </location>
</feature>
<dbReference type="RefSeq" id="WP_172631738.1">
    <property type="nucleotide sequence ID" value="NZ_BIXY01000001.1"/>
</dbReference>
<dbReference type="Proteomes" id="UP000322530">
    <property type="component" value="Unassembled WGS sequence"/>
</dbReference>
<sequence length="165" mass="18673">MERAIDHQPLLEEFRQVMHTEEMREVETYLLFLQVAGEGFNDRQAFFDQFALSEGKMAVLAFLKASGQSTPSELAVALKVTPGTITGLLVGLEHSGHIRREEHPTDRRKATITLAPSALALFDQIFSERFYKIKALLAPFTQEELEQLRTLLVKLHHQLVQALSS</sequence>
<dbReference type="SUPFAM" id="SSF46785">
    <property type="entry name" value="Winged helix' DNA-binding domain"/>
    <property type="match status" value="1"/>
</dbReference>
<comment type="caution">
    <text evidence="2">The sequence shown here is derived from an EMBL/GenBank/DDBJ whole genome shotgun (WGS) entry which is preliminary data.</text>
</comment>
<dbReference type="Pfam" id="PF01047">
    <property type="entry name" value="MarR"/>
    <property type="match status" value="1"/>
</dbReference>
<dbReference type="EMBL" id="BIXY01000001">
    <property type="protein sequence ID" value="GCF06447.1"/>
    <property type="molecule type" value="Genomic_DNA"/>
</dbReference>
<dbReference type="Gene3D" id="1.10.10.10">
    <property type="entry name" value="Winged helix-like DNA-binding domain superfamily/Winged helix DNA-binding domain"/>
    <property type="match status" value="1"/>
</dbReference>
<dbReference type="InterPro" id="IPR000835">
    <property type="entry name" value="HTH_MarR-typ"/>
</dbReference>
<dbReference type="PANTHER" id="PTHR33164:SF43">
    <property type="entry name" value="HTH-TYPE TRANSCRIPTIONAL REPRESSOR YETL"/>
    <property type="match status" value="1"/>
</dbReference>
<evidence type="ECO:0000313" key="3">
    <source>
        <dbReference type="Proteomes" id="UP000322530"/>
    </source>
</evidence>
<dbReference type="InterPro" id="IPR036388">
    <property type="entry name" value="WH-like_DNA-bd_sf"/>
</dbReference>
<protein>
    <recommendedName>
        <fullName evidence="1">HTH marR-type domain-containing protein</fullName>
    </recommendedName>
</protein>
<organism evidence="2 3">
    <name type="scientific">Dictyobacter arantiisoli</name>
    <dbReference type="NCBI Taxonomy" id="2014874"/>
    <lineage>
        <taxon>Bacteria</taxon>
        <taxon>Bacillati</taxon>
        <taxon>Chloroflexota</taxon>
        <taxon>Ktedonobacteria</taxon>
        <taxon>Ktedonobacterales</taxon>
        <taxon>Dictyobacteraceae</taxon>
        <taxon>Dictyobacter</taxon>
    </lineage>
</organism>
<evidence type="ECO:0000313" key="2">
    <source>
        <dbReference type="EMBL" id="GCF06447.1"/>
    </source>
</evidence>
<dbReference type="InterPro" id="IPR036390">
    <property type="entry name" value="WH_DNA-bd_sf"/>
</dbReference>
<name>A0A5A5T582_9CHLR</name>
<keyword evidence="3" id="KW-1185">Reference proteome</keyword>
<dbReference type="PROSITE" id="PS50995">
    <property type="entry name" value="HTH_MARR_2"/>
    <property type="match status" value="1"/>
</dbReference>
<dbReference type="GO" id="GO:0006950">
    <property type="term" value="P:response to stress"/>
    <property type="evidence" value="ECO:0007669"/>
    <property type="project" value="TreeGrafter"/>
</dbReference>
<dbReference type="GO" id="GO:0003700">
    <property type="term" value="F:DNA-binding transcription factor activity"/>
    <property type="evidence" value="ECO:0007669"/>
    <property type="project" value="InterPro"/>
</dbReference>
<reference evidence="2 3" key="1">
    <citation type="submission" date="2019-01" db="EMBL/GenBank/DDBJ databases">
        <title>Draft genome sequence of Dictyobacter sp. Uno17.</title>
        <authorList>
            <person name="Wang C.M."/>
            <person name="Zheng Y."/>
            <person name="Sakai Y."/>
            <person name="Abe K."/>
            <person name="Yokota A."/>
            <person name="Yabe S."/>
        </authorList>
    </citation>
    <scope>NUCLEOTIDE SEQUENCE [LARGE SCALE GENOMIC DNA]</scope>
    <source>
        <strain evidence="2 3">Uno17</strain>
    </source>
</reference>
<dbReference type="PRINTS" id="PR00598">
    <property type="entry name" value="HTHMARR"/>
</dbReference>
<dbReference type="AlphaFoldDB" id="A0A5A5T582"/>
<gene>
    <name evidence="2" type="ORF">KDI_00110</name>
</gene>
<proteinExistence type="predicted"/>